<reference evidence="4" key="1">
    <citation type="submission" date="2022-11" db="UniProtKB">
        <authorList>
            <consortium name="WormBaseParasite"/>
        </authorList>
    </citation>
    <scope>IDENTIFICATION</scope>
</reference>
<dbReference type="AlphaFoldDB" id="A0A914RBF5"/>
<evidence type="ECO:0000313" key="3">
    <source>
        <dbReference type="Proteomes" id="UP000887564"/>
    </source>
</evidence>
<keyword evidence="3" id="KW-1185">Reference proteome</keyword>
<dbReference type="Gene3D" id="2.70.170.10">
    <property type="entry name" value="Neurotransmitter-gated ion-channel ligand-binding domain"/>
    <property type="match status" value="1"/>
</dbReference>
<dbReference type="Pfam" id="PF02931">
    <property type="entry name" value="Neur_chan_LBD"/>
    <property type="match status" value="1"/>
</dbReference>
<organism evidence="3 4">
    <name type="scientific">Parascaris equorum</name>
    <name type="common">Equine roundworm</name>
    <dbReference type="NCBI Taxonomy" id="6256"/>
    <lineage>
        <taxon>Eukaryota</taxon>
        <taxon>Metazoa</taxon>
        <taxon>Ecdysozoa</taxon>
        <taxon>Nematoda</taxon>
        <taxon>Chromadorea</taxon>
        <taxon>Rhabditida</taxon>
        <taxon>Spirurina</taxon>
        <taxon>Ascaridomorpha</taxon>
        <taxon>Ascaridoidea</taxon>
        <taxon>Ascarididae</taxon>
        <taxon>Parascaris</taxon>
    </lineage>
</organism>
<feature type="domain" description="Neurotransmitter-gated ion-channel ligand-binding" evidence="2">
    <location>
        <begin position="32"/>
        <end position="70"/>
    </location>
</feature>
<dbReference type="SUPFAM" id="SSF63712">
    <property type="entry name" value="Nicotinic receptor ligand binding domain-like"/>
    <property type="match status" value="1"/>
</dbReference>
<sequence length="70" mass="8347">MTDKRVLGTAVFVMPFVLYGAIVEREGPRYCADRWVDYQMRWDPREYANIQTIRVPPDKVWLPDIVLFNK</sequence>
<dbReference type="GO" id="GO:0005230">
    <property type="term" value="F:extracellular ligand-gated monoatomic ion channel activity"/>
    <property type="evidence" value="ECO:0007669"/>
    <property type="project" value="InterPro"/>
</dbReference>
<evidence type="ECO:0000313" key="4">
    <source>
        <dbReference type="WBParaSite" id="PEQ_0000382301-mRNA-1"/>
    </source>
</evidence>
<keyword evidence="1" id="KW-0732">Signal</keyword>
<dbReference type="GO" id="GO:0016020">
    <property type="term" value="C:membrane"/>
    <property type="evidence" value="ECO:0007669"/>
    <property type="project" value="InterPro"/>
</dbReference>
<evidence type="ECO:0000259" key="2">
    <source>
        <dbReference type="Pfam" id="PF02931"/>
    </source>
</evidence>
<name>A0A914RBF5_PAREQ</name>
<dbReference type="WBParaSite" id="PEQ_0000382301-mRNA-1">
    <property type="protein sequence ID" value="PEQ_0000382301-mRNA-1"/>
    <property type="gene ID" value="PEQ_0000382301"/>
</dbReference>
<feature type="signal peptide" evidence="1">
    <location>
        <begin position="1"/>
        <end position="20"/>
    </location>
</feature>
<dbReference type="InterPro" id="IPR036734">
    <property type="entry name" value="Neur_chan_lig-bd_sf"/>
</dbReference>
<accession>A0A914RBF5</accession>
<feature type="chain" id="PRO_5037778131" evidence="1">
    <location>
        <begin position="21"/>
        <end position="70"/>
    </location>
</feature>
<evidence type="ECO:0000256" key="1">
    <source>
        <dbReference type="SAM" id="SignalP"/>
    </source>
</evidence>
<dbReference type="InterPro" id="IPR006202">
    <property type="entry name" value="Neur_chan_lig-bd"/>
</dbReference>
<protein>
    <submittedName>
        <fullName evidence="4">Neurotransmitter-gated ion-channel ligand-binding domain-containing protein</fullName>
    </submittedName>
</protein>
<dbReference type="Proteomes" id="UP000887564">
    <property type="component" value="Unplaced"/>
</dbReference>
<proteinExistence type="predicted"/>